<dbReference type="Proteomes" id="UP000796880">
    <property type="component" value="Unassembled WGS sequence"/>
</dbReference>
<dbReference type="GO" id="GO:0005546">
    <property type="term" value="F:phosphatidylinositol-4,5-bisphosphate binding"/>
    <property type="evidence" value="ECO:0007669"/>
    <property type="project" value="InterPro"/>
</dbReference>
<dbReference type="EMBL" id="VOIH02000007">
    <property type="protein sequence ID" value="KAF3442738.1"/>
    <property type="molecule type" value="Genomic_DNA"/>
</dbReference>
<dbReference type="Gene3D" id="1.20.1280.170">
    <property type="entry name" value="Exocyst complex component Exo70"/>
    <property type="match status" value="1"/>
</dbReference>
<comment type="caution">
    <text evidence="7">The sequence shown here is derived from an EMBL/GenBank/DDBJ whole genome shotgun (WGS) entry which is preliminary data.</text>
</comment>
<dbReference type="InterPro" id="IPR016159">
    <property type="entry name" value="Cullin_repeat-like_dom_sf"/>
</dbReference>
<dbReference type="GO" id="GO:0006887">
    <property type="term" value="P:exocytosis"/>
    <property type="evidence" value="ECO:0007669"/>
    <property type="project" value="UniProtKB-KW"/>
</dbReference>
<keyword evidence="2 3" id="KW-0813">Transport</keyword>
<gene>
    <name evidence="7" type="ORF">FNV43_RR16655</name>
</gene>
<feature type="coiled-coil region" evidence="4">
    <location>
        <begin position="98"/>
        <end position="152"/>
    </location>
</feature>
<evidence type="ECO:0000256" key="2">
    <source>
        <dbReference type="ARBA" id="ARBA00022448"/>
    </source>
</evidence>
<dbReference type="OrthoDB" id="1922221at2759"/>
<evidence type="ECO:0000256" key="1">
    <source>
        <dbReference type="ARBA" id="ARBA00006756"/>
    </source>
</evidence>
<reference evidence="7" key="1">
    <citation type="submission" date="2020-03" db="EMBL/GenBank/DDBJ databases">
        <title>A high-quality chromosome-level genome assembly of a woody plant with both climbing and erect habits, Rhamnella rubrinervis.</title>
        <authorList>
            <person name="Lu Z."/>
            <person name="Yang Y."/>
            <person name="Zhu X."/>
            <person name="Sun Y."/>
        </authorList>
    </citation>
    <scope>NUCLEOTIDE SEQUENCE</scope>
    <source>
        <strain evidence="7">BYM</strain>
        <tissue evidence="7">Leaf</tissue>
    </source>
</reference>
<dbReference type="InterPro" id="IPR046364">
    <property type="entry name" value="Exo70_C"/>
</dbReference>
<keyword evidence="4" id="KW-0175">Coiled coil</keyword>
<feature type="region of interest" description="Disordered" evidence="5">
    <location>
        <begin position="165"/>
        <end position="194"/>
    </location>
</feature>
<keyword evidence="3" id="KW-0653">Protein transport</keyword>
<comment type="similarity">
    <text evidence="1 3">Belongs to the EXO70 family.</text>
</comment>
<evidence type="ECO:0000256" key="5">
    <source>
        <dbReference type="SAM" id="MobiDB-lite"/>
    </source>
</evidence>
<organism evidence="7 8">
    <name type="scientific">Rhamnella rubrinervis</name>
    <dbReference type="NCBI Taxonomy" id="2594499"/>
    <lineage>
        <taxon>Eukaryota</taxon>
        <taxon>Viridiplantae</taxon>
        <taxon>Streptophyta</taxon>
        <taxon>Embryophyta</taxon>
        <taxon>Tracheophyta</taxon>
        <taxon>Spermatophyta</taxon>
        <taxon>Magnoliopsida</taxon>
        <taxon>eudicotyledons</taxon>
        <taxon>Gunneridae</taxon>
        <taxon>Pentapetalae</taxon>
        <taxon>rosids</taxon>
        <taxon>fabids</taxon>
        <taxon>Rosales</taxon>
        <taxon>Rhamnaceae</taxon>
        <taxon>rhamnoid group</taxon>
        <taxon>Rhamneae</taxon>
        <taxon>Rhamnella</taxon>
    </lineage>
</organism>
<dbReference type="InterPro" id="IPR004140">
    <property type="entry name" value="Exo70"/>
</dbReference>
<feature type="domain" description="Exocyst complex subunit Exo70 C-terminal" evidence="6">
    <location>
        <begin position="273"/>
        <end position="623"/>
    </location>
</feature>
<dbReference type="Pfam" id="PF20669">
    <property type="entry name" value="Exo70_N"/>
    <property type="match status" value="1"/>
</dbReference>
<dbReference type="Pfam" id="PF03081">
    <property type="entry name" value="Exo70_C"/>
    <property type="match status" value="1"/>
</dbReference>
<feature type="compositionally biased region" description="Polar residues" evidence="5">
    <location>
        <begin position="184"/>
        <end position="194"/>
    </location>
</feature>
<dbReference type="PANTHER" id="PTHR12542">
    <property type="entry name" value="EXOCYST COMPLEX PROTEIN EXO70"/>
    <property type="match status" value="1"/>
</dbReference>
<dbReference type="SUPFAM" id="SSF74788">
    <property type="entry name" value="Cullin repeat-like"/>
    <property type="match status" value="1"/>
</dbReference>
<accession>A0A8K0GZ93</accession>
<evidence type="ECO:0000256" key="4">
    <source>
        <dbReference type="SAM" id="Coils"/>
    </source>
</evidence>
<name>A0A8K0GZ93_9ROSA</name>
<proteinExistence type="inferred from homology"/>
<evidence type="ECO:0000313" key="7">
    <source>
        <dbReference type="EMBL" id="KAF3442738.1"/>
    </source>
</evidence>
<sequence>MGVPQTMEALRERAASMRDSLHKSQAFTDSMVAILGSFDHRLSALETAMRPTQIRTHSIRKAHDNIDKTLKAAEVILSQFDLTRKAEAKILRGPHEDLESYLEAIDQLRSNVRFFSNKKGFRSSDGMLNHANNLLAKAISKLEDEFRQLLTNYSKPVEPDRLLDCLPASLRPSSGSPRQKGDASGNQSGPQNKNLEAFVYTPPTLIPTRVLPLLHNLTKHMVQAGHQQQLLRTYRDTRAPVLEQSLRKLGVERLSKDDVQKMQWEVLEAKIGNWIHYMRIAVKLLFAGEKKVCDQIFDGTDSLREHCFAEVTANSVGALLSFGEAIAKSKRSPEKLFVLLDMYEIMRELHSEIEILFGSKPCNEMREAAQNLTRRLAQTAEETFGDFEEAVEKDATKTAVLDGTVHPLTSYVINYVKFLFDYQSTLKQLFQEFDNGDPEAHLASITTRIMQALQNNLDGKSKQYKDAALTQLFLMNNIHYIVRSVRRSEAKDLLGDDWVQIHRRIVQQHANQYKRVSWAKILQCLTVQGSNSGGGDSGGLSRAMVKDRFKTFNIQFEELHQRQSQWTVPDSELRESLRLAVAEVLLPAYRSFLKRFGPMIENGKNPQKYIRYTPEDLERMLSEFFEGKTWNEQKREKIKMVSVLRSESISLSKLLSNILPVVFVGGLATAILLSLVSFSNYVDSKSGPQTEPLLLQLDSFSVSNFKVSKSLFSAHWDAKLTFKNRNGGLKITLYGFDIFVCCKDGEVPLSCAYVDEMHIDPRKQQTVRFGFDRRSGSCGYKESEVVKEINERVKGGELSFRLRMEVKAFYGIRLLGLGTTVVLTPNCPDLNVKLVGQTGQGKMIGPQNCSIPLPKLF</sequence>
<evidence type="ECO:0000313" key="8">
    <source>
        <dbReference type="Proteomes" id="UP000796880"/>
    </source>
</evidence>
<comment type="function">
    <text evidence="3">Component of the exocyst complex.</text>
</comment>
<dbReference type="GO" id="GO:0000145">
    <property type="term" value="C:exocyst"/>
    <property type="evidence" value="ECO:0007669"/>
    <property type="project" value="InterPro"/>
</dbReference>
<keyword evidence="3" id="KW-0268">Exocytosis</keyword>
<dbReference type="AlphaFoldDB" id="A0A8K0GZ93"/>
<dbReference type="PANTHER" id="PTHR12542:SF135">
    <property type="entry name" value="EXOCYST COMPLEX COMPONENT EXO70A3-RELATED"/>
    <property type="match status" value="1"/>
</dbReference>
<protein>
    <recommendedName>
        <fullName evidence="3">Exocyst subunit Exo70 family protein</fullName>
    </recommendedName>
</protein>
<evidence type="ECO:0000259" key="6">
    <source>
        <dbReference type="Pfam" id="PF03081"/>
    </source>
</evidence>
<keyword evidence="8" id="KW-1185">Reference proteome</keyword>
<dbReference type="GO" id="GO:0015031">
    <property type="term" value="P:protein transport"/>
    <property type="evidence" value="ECO:0007669"/>
    <property type="project" value="UniProtKB-KW"/>
</dbReference>
<evidence type="ECO:0000256" key="3">
    <source>
        <dbReference type="RuleBase" id="RU365026"/>
    </source>
</evidence>